<keyword evidence="18" id="KW-0238">DNA-binding</keyword>
<dbReference type="GO" id="GO:0006310">
    <property type="term" value="P:DNA recombination"/>
    <property type="evidence" value="ECO:0007669"/>
    <property type="project" value="UniProtKB-KW"/>
</dbReference>
<keyword evidence="6" id="KW-0540">Nuclease</keyword>
<keyword evidence="16" id="KW-0239">DNA-directed DNA polymerase</keyword>
<dbReference type="InterPro" id="IPR039537">
    <property type="entry name" value="Retrotran_Ty1/copia-like"/>
</dbReference>
<dbReference type="SUPFAM" id="SSF53098">
    <property type="entry name" value="Ribonuclease H-like"/>
    <property type="match status" value="1"/>
</dbReference>
<evidence type="ECO:0000256" key="4">
    <source>
        <dbReference type="ARBA" id="ARBA00022670"/>
    </source>
</evidence>
<evidence type="ECO:0000259" key="23">
    <source>
        <dbReference type="PROSITE" id="PS50994"/>
    </source>
</evidence>
<keyword evidence="12" id="KW-0460">Magnesium</keyword>
<dbReference type="GO" id="GO:0008233">
    <property type="term" value="F:peptidase activity"/>
    <property type="evidence" value="ECO:0007669"/>
    <property type="project" value="UniProtKB-KW"/>
</dbReference>
<dbReference type="Proteomes" id="UP001213681">
    <property type="component" value="Unassembled WGS sequence"/>
</dbReference>
<evidence type="ECO:0000256" key="19">
    <source>
        <dbReference type="ARBA" id="ARBA00023172"/>
    </source>
</evidence>
<keyword evidence="19" id="KW-0233">DNA recombination</keyword>
<dbReference type="EMBL" id="JAPVEA010000002">
    <property type="protein sequence ID" value="KAJ5459500.1"/>
    <property type="molecule type" value="Genomic_DNA"/>
</dbReference>
<evidence type="ECO:0000256" key="14">
    <source>
        <dbReference type="ARBA" id="ARBA00022908"/>
    </source>
</evidence>
<dbReference type="AlphaFoldDB" id="A0AAD6CCR4"/>
<evidence type="ECO:0000256" key="18">
    <source>
        <dbReference type="ARBA" id="ARBA00023125"/>
    </source>
</evidence>
<evidence type="ECO:0000256" key="20">
    <source>
        <dbReference type="ARBA" id="ARBA00048173"/>
    </source>
</evidence>
<evidence type="ECO:0000256" key="7">
    <source>
        <dbReference type="ARBA" id="ARBA00022723"/>
    </source>
</evidence>
<keyword evidence="3" id="KW-1188">Viral release from host cell</keyword>
<evidence type="ECO:0000256" key="17">
    <source>
        <dbReference type="ARBA" id="ARBA00023113"/>
    </source>
</evidence>
<dbReference type="Pfam" id="PF22936">
    <property type="entry name" value="Pol_BBD"/>
    <property type="match status" value="1"/>
</dbReference>
<feature type="region of interest" description="Disordered" evidence="22">
    <location>
        <begin position="180"/>
        <end position="215"/>
    </location>
</feature>
<comment type="catalytic activity">
    <reaction evidence="21">
        <text>DNA(n) + a 2'-deoxyribonucleoside 5'-triphosphate = DNA(n+1) + diphosphate</text>
        <dbReference type="Rhea" id="RHEA:22508"/>
        <dbReference type="Rhea" id="RHEA-COMP:17339"/>
        <dbReference type="Rhea" id="RHEA-COMP:17340"/>
        <dbReference type="ChEBI" id="CHEBI:33019"/>
        <dbReference type="ChEBI" id="CHEBI:61560"/>
        <dbReference type="ChEBI" id="CHEBI:173112"/>
        <dbReference type="EC" id="2.7.7.7"/>
    </reaction>
</comment>
<proteinExistence type="predicted"/>
<evidence type="ECO:0000256" key="3">
    <source>
        <dbReference type="ARBA" id="ARBA00022612"/>
    </source>
</evidence>
<dbReference type="GO" id="GO:0003723">
    <property type="term" value="F:RNA binding"/>
    <property type="evidence" value="ECO:0007669"/>
    <property type="project" value="UniProtKB-KW"/>
</dbReference>
<keyword evidence="15" id="KW-0695">RNA-directed DNA polymerase</keyword>
<feature type="domain" description="Integrase catalytic" evidence="23">
    <location>
        <begin position="522"/>
        <end position="703"/>
    </location>
</feature>
<keyword evidence="13" id="KW-0694">RNA-binding</keyword>
<organism evidence="24 25">
    <name type="scientific">Penicillium daleae</name>
    <dbReference type="NCBI Taxonomy" id="63821"/>
    <lineage>
        <taxon>Eukaryota</taxon>
        <taxon>Fungi</taxon>
        <taxon>Dikarya</taxon>
        <taxon>Ascomycota</taxon>
        <taxon>Pezizomycotina</taxon>
        <taxon>Eurotiomycetes</taxon>
        <taxon>Eurotiomycetidae</taxon>
        <taxon>Eurotiales</taxon>
        <taxon>Aspergillaceae</taxon>
        <taxon>Penicillium</taxon>
    </lineage>
</organism>
<evidence type="ECO:0000256" key="2">
    <source>
        <dbReference type="ARBA" id="ARBA00022578"/>
    </source>
</evidence>
<evidence type="ECO:0000256" key="13">
    <source>
        <dbReference type="ARBA" id="ARBA00022884"/>
    </source>
</evidence>
<evidence type="ECO:0000313" key="24">
    <source>
        <dbReference type="EMBL" id="KAJ5459500.1"/>
    </source>
</evidence>
<dbReference type="GO" id="GO:0032196">
    <property type="term" value="P:transposition"/>
    <property type="evidence" value="ECO:0007669"/>
    <property type="project" value="UniProtKB-KW"/>
</dbReference>
<evidence type="ECO:0000256" key="5">
    <source>
        <dbReference type="ARBA" id="ARBA00022695"/>
    </source>
</evidence>
<dbReference type="GO" id="GO:0046872">
    <property type="term" value="F:metal ion binding"/>
    <property type="evidence" value="ECO:0007669"/>
    <property type="project" value="UniProtKB-KW"/>
</dbReference>
<evidence type="ECO:0000256" key="16">
    <source>
        <dbReference type="ARBA" id="ARBA00022932"/>
    </source>
</evidence>
<comment type="catalytic activity">
    <reaction evidence="20">
        <text>DNA(n) + a 2'-deoxyribonucleoside 5'-triphosphate = DNA(n+1) + diphosphate</text>
        <dbReference type="Rhea" id="RHEA:22508"/>
        <dbReference type="Rhea" id="RHEA-COMP:17339"/>
        <dbReference type="Rhea" id="RHEA-COMP:17340"/>
        <dbReference type="ChEBI" id="CHEBI:33019"/>
        <dbReference type="ChEBI" id="CHEBI:61560"/>
        <dbReference type="ChEBI" id="CHEBI:173112"/>
        <dbReference type="EC" id="2.7.7.49"/>
    </reaction>
</comment>
<name>A0AAD6CCR4_9EURO</name>
<dbReference type="GO" id="GO:0005524">
    <property type="term" value="F:ATP binding"/>
    <property type="evidence" value="ECO:0007669"/>
    <property type="project" value="UniProtKB-KW"/>
</dbReference>
<evidence type="ECO:0000256" key="12">
    <source>
        <dbReference type="ARBA" id="ARBA00022842"/>
    </source>
</evidence>
<dbReference type="GO" id="GO:0003887">
    <property type="term" value="F:DNA-directed DNA polymerase activity"/>
    <property type="evidence" value="ECO:0007669"/>
    <property type="project" value="UniProtKB-KW"/>
</dbReference>
<dbReference type="GO" id="GO:0003964">
    <property type="term" value="F:RNA-directed DNA polymerase activity"/>
    <property type="evidence" value="ECO:0007669"/>
    <property type="project" value="UniProtKB-KW"/>
</dbReference>
<keyword evidence="2" id="KW-0815">Transposition</keyword>
<dbReference type="PROSITE" id="PS50994">
    <property type="entry name" value="INTEGRASE"/>
    <property type="match status" value="1"/>
</dbReference>
<evidence type="ECO:0000256" key="11">
    <source>
        <dbReference type="ARBA" id="ARBA00022840"/>
    </source>
</evidence>
<dbReference type="InterPro" id="IPR036397">
    <property type="entry name" value="RNaseH_sf"/>
</dbReference>
<keyword evidence="17" id="KW-0917">Virion maturation</keyword>
<evidence type="ECO:0000256" key="22">
    <source>
        <dbReference type="SAM" id="MobiDB-lite"/>
    </source>
</evidence>
<dbReference type="Gene3D" id="3.30.420.10">
    <property type="entry name" value="Ribonuclease H-like superfamily/Ribonuclease H"/>
    <property type="match status" value="1"/>
</dbReference>
<dbReference type="GO" id="GO:0004519">
    <property type="term" value="F:endonuclease activity"/>
    <property type="evidence" value="ECO:0007669"/>
    <property type="project" value="UniProtKB-KW"/>
</dbReference>
<keyword evidence="4" id="KW-0645">Protease</keyword>
<evidence type="ECO:0000256" key="1">
    <source>
        <dbReference type="ARBA" id="ARBA00002180"/>
    </source>
</evidence>
<comment type="caution">
    <text evidence="24">The sequence shown here is derived from an EMBL/GenBank/DDBJ whole genome shotgun (WGS) entry which is preliminary data.</text>
</comment>
<keyword evidence="16" id="KW-0808">Transferase</keyword>
<protein>
    <recommendedName>
        <fullName evidence="23">Integrase catalytic domain-containing protein</fullName>
    </recommendedName>
</protein>
<keyword evidence="7" id="KW-0479">Metal-binding</keyword>
<reference evidence="24" key="2">
    <citation type="journal article" date="2023" name="IMA Fungus">
        <title>Comparative genomic study of the Penicillium genus elucidates a diverse pangenome and 15 lateral gene transfer events.</title>
        <authorList>
            <person name="Petersen C."/>
            <person name="Sorensen T."/>
            <person name="Nielsen M.R."/>
            <person name="Sondergaard T.E."/>
            <person name="Sorensen J.L."/>
            <person name="Fitzpatrick D.A."/>
            <person name="Frisvad J.C."/>
            <person name="Nielsen K.L."/>
        </authorList>
    </citation>
    <scope>NUCLEOTIDE SEQUENCE</scope>
    <source>
        <strain evidence="24">IBT 16125</strain>
    </source>
</reference>
<reference evidence="24" key="1">
    <citation type="submission" date="2022-12" db="EMBL/GenBank/DDBJ databases">
        <authorList>
            <person name="Petersen C."/>
        </authorList>
    </citation>
    <scope>NUCLEOTIDE SEQUENCE</scope>
    <source>
        <strain evidence="24">IBT 16125</strain>
    </source>
</reference>
<keyword evidence="9" id="KW-0255">Endonuclease</keyword>
<dbReference type="InterPro" id="IPR054722">
    <property type="entry name" value="PolX-like_BBD"/>
</dbReference>
<evidence type="ECO:0000256" key="6">
    <source>
        <dbReference type="ARBA" id="ARBA00022722"/>
    </source>
</evidence>
<keyword evidence="10" id="KW-0378">Hydrolase</keyword>
<dbReference type="GO" id="GO:0005634">
    <property type="term" value="C:nucleus"/>
    <property type="evidence" value="ECO:0007669"/>
    <property type="project" value="UniProtKB-ARBA"/>
</dbReference>
<gene>
    <name evidence="24" type="ORF">N7458_001052</name>
</gene>
<dbReference type="RefSeq" id="XP_056768542.1">
    <property type="nucleotide sequence ID" value="XM_056904435.1"/>
</dbReference>
<sequence length="767" mass="85541">MHNFIAWKTNTLSDAILIKGQQQPPNSYSRLQRATWNAINDALHAQILKSLSVEIRKIMPPQRTKNAAALWESVVTGFGITKAQERYNVLRDVCVLKLEGSDYMSHQAQWLAYMAALDDLDVTVDDIKYALFILSLGNWQSQFIKTRLDEFFSTGGNGEPIVNLDIKQLMRALQYRAITQGPKKKDPVSAPKGSTSTPNPEKLKSSEKPDSDRTLKSRCNYCQAPKAIHDTSRCWSKNPEKAPIHWLKDNADLVRRIRGRNGDPIPDIPGLIVEPQAQAKSAISSSSNNTNSRQCGDWYFYMCASRYVVSDRILFTSYTPLKSNEGIGSIWGDKKRAIGVGTINMKLNGLTVTLKDVRYIPGADSNLGFIIHKNSTPPFHYVLEDLSKQRFFAVRNSSGVYTFTADEPFKVSTQAFVTLATPANSQLTSDSDEPIPTAGEQQLVAYFSSDAKSNVEAKPSSAYEHVSKASIDIKSAFPKTLWEWHVTLGHLNYRDVLYLANRPGSGVKITGDKAQPPCQASRATRPLMRIHVDIVGGGDVFLDDDDASQAANLQSRHGYKYFLLITDDATRFRWIYGLVSRDQREIAARLRHWRQNINNLGFKTPAFLRSDNEFGSGELQSMMTEWGCQWEPSNPYSAWQNGTAERPNRVVLEKARAIWIASGLPMTFWFHALVAAVFMANISPTSTPLYNNPTPGGTTIDESIQPQDTRIPIEAISKIAADLSYLLPFGSSVLYHLYGTSEPTGKLEPRGKMGRVVGYNGASIYTV</sequence>
<keyword evidence="14" id="KW-0229">DNA integration</keyword>
<feature type="compositionally biased region" description="Basic and acidic residues" evidence="22">
    <location>
        <begin position="201"/>
        <end position="215"/>
    </location>
</feature>
<dbReference type="GO" id="GO:0006508">
    <property type="term" value="P:proteolysis"/>
    <property type="evidence" value="ECO:0007669"/>
    <property type="project" value="UniProtKB-KW"/>
</dbReference>
<evidence type="ECO:0000256" key="10">
    <source>
        <dbReference type="ARBA" id="ARBA00022801"/>
    </source>
</evidence>
<evidence type="ECO:0000256" key="8">
    <source>
        <dbReference type="ARBA" id="ARBA00022741"/>
    </source>
</evidence>
<comment type="function">
    <text evidence="1">The aspartyl protease (PR) mediates the proteolytic cleavages of the Gag and Gag-Pol polyproteins after assembly of the VLP.</text>
</comment>
<dbReference type="GO" id="GO:0003677">
    <property type="term" value="F:DNA binding"/>
    <property type="evidence" value="ECO:0007669"/>
    <property type="project" value="UniProtKB-KW"/>
</dbReference>
<evidence type="ECO:0000256" key="15">
    <source>
        <dbReference type="ARBA" id="ARBA00022918"/>
    </source>
</evidence>
<dbReference type="PANTHER" id="PTHR42648">
    <property type="entry name" value="TRANSPOSASE, PUTATIVE-RELATED"/>
    <property type="match status" value="1"/>
</dbReference>
<accession>A0AAD6CCR4</accession>
<evidence type="ECO:0000256" key="21">
    <source>
        <dbReference type="ARBA" id="ARBA00049244"/>
    </source>
</evidence>
<evidence type="ECO:0000313" key="25">
    <source>
        <dbReference type="Proteomes" id="UP001213681"/>
    </source>
</evidence>
<keyword evidence="8" id="KW-0547">Nucleotide-binding</keyword>
<keyword evidence="11" id="KW-0067">ATP-binding</keyword>
<dbReference type="GeneID" id="81594678"/>
<keyword evidence="25" id="KW-1185">Reference proteome</keyword>
<dbReference type="GO" id="GO:0015074">
    <property type="term" value="P:DNA integration"/>
    <property type="evidence" value="ECO:0007669"/>
    <property type="project" value="UniProtKB-KW"/>
</dbReference>
<dbReference type="InterPro" id="IPR012337">
    <property type="entry name" value="RNaseH-like_sf"/>
</dbReference>
<dbReference type="PANTHER" id="PTHR42648:SF11">
    <property type="entry name" value="TRANSPOSON TY4-P GAG-POL POLYPROTEIN"/>
    <property type="match status" value="1"/>
</dbReference>
<evidence type="ECO:0000256" key="9">
    <source>
        <dbReference type="ARBA" id="ARBA00022759"/>
    </source>
</evidence>
<dbReference type="InterPro" id="IPR001584">
    <property type="entry name" value="Integrase_cat-core"/>
</dbReference>
<keyword evidence="5" id="KW-0548">Nucleotidyltransferase</keyword>